<protein>
    <recommendedName>
        <fullName evidence="8">C-type lectin domain-containing protein</fullName>
    </recommendedName>
</protein>
<dbReference type="PROSITE" id="PS50041">
    <property type="entry name" value="C_TYPE_LECTIN_2"/>
    <property type="match status" value="1"/>
</dbReference>
<evidence type="ECO:0000256" key="2">
    <source>
        <dbReference type="PROSITE-ProRule" id="PRU00059"/>
    </source>
</evidence>
<dbReference type="EnsemblMetazoa" id="ENSAATROPT010244">
    <property type="protein sequence ID" value="ENSAATROPP009246"/>
    <property type="gene ID" value="ENSAATROPG008324"/>
</dbReference>
<dbReference type="CDD" id="cd00041">
    <property type="entry name" value="CUB"/>
    <property type="match status" value="1"/>
</dbReference>
<dbReference type="SMART" id="SM00034">
    <property type="entry name" value="CLECT"/>
    <property type="match status" value="1"/>
</dbReference>
<feature type="region of interest" description="Disordered" evidence="3">
    <location>
        <begin position="436"/>
        <end position="476"/>
    </location>
</feature>
<name>A0AAG5DDL6_ANOAO</name>
<evidence type="ECO:0000259" key="5">
    <source>
        <dbReference type="PROSITE" id="PS50041"/>
    </source>
</evidence>
<feature type="domain" description="CUB" evidence="4">
    <location>
        <begin position="341"/>
        <end position="450"/>
    </location>
</feature>
<dbReference type="Pfam" id="PF00059">
    <property type="entry name" value="Lectin_C"/>
    <property type="match status" value="1"/>
</dbReference>
<dbReference type="InterPro" id="IPR001304">
    <property type="entry name" value="C-type_lectin-like"/>
</dbReference>
<evidence type="ECO:0008006" key="8">
    <source>
        <dbReference type="Google" id="ProtNLM"/>
    </source>
</evidence>
<sequence length="595" mass="66133">MQLWTNDWQLGATLNSSTVRHESIELEALQPVPASHRLEESTRCSSVGGMLVELYEDSVRRWTSCFNGSTVPASYSLVSSNNNLVIKVTKLPLLPAPWDTRVDMPREGWPSSSPSSSSSSTASSSSLPSIPSVAGVREQPSNGSSPSSPPSLLFEYRAHPIEPITSRCAFGWIATAQFCIASIERRLPWQEAEVDCNRLGGHLASIRSSDDQQLIDQLLVNSPGYKDDNAYWIGASDLAMEGDFRWNDKFSFSYTNWFQGWVHQEHYNRQPNDDGLSGQDCVEIRRHFQIASSSGQTTPTMSPLTMSYMWNDRNCDAPNYFICERMMDEELPERLWNEAECNVTVTLSAERSKTTIWSPGFPQLYPDSVDCYTLILAPAGYRVVLDFEEMVLETEPLCSYDYLQLVEPDGTGPYVPSKSAKDFSNTVLFRFRNSRHSGRNSGVQHRRKGSKPGATTAALPNRRGAAAATDNDTERPRMDISFNVPSIVLQPNDSRYTSSLPLPELSLGSVPRKICGDWSTKLKLLRYVTAGPTLGLRFVSDYSNSYGGYKAKISMENGKLEGQASARARLGQRVLWLGNLSPSAPCKPYSVISTL</sequence>
<keyword evidence="7" id="KW-1185">Reference proteome</keyword>
<dbReference type="SUPFAM" id="SSF56436">
    <property type="entry name" value="C-type lectin-like"/>
    <property type="match status" value="1"/>
</dbReference>
<dbReference type="SMART" id="SM00042">
    <property type="entry name" value="CUB"/>
    <property type="match status" value="1"/>
</dbReference>
<dbReference type="PANTHER" id="PTHR24255:SF31">
    <property type="entry name" value="CUBILIN-LIKE PROTEIN"/>
    <property type="match status" value="1"/>
</dbReference>
<dbReference type="PANTHER" id="PTHR24255">
    <property type="entry name" value="COMPLEMENT COMPONENT 1, S SUBCOMPONENT-RELATED"/>
    <property type="match status" value="1"/>
</dbReference>
<evidence type="ECO:0000313" key="7">
    <source>
        <dbReference type="Proteomes" id="UP000075880"/>
    </source>
</evidence>
<feature type="compositionally biased region" description="Low complexity" evidence="3">
    <location>
        <begin position="110"/>
        <end position="132"/>
    </location>
</feature>
<dbReference type="InterPro" id="IPR016186">
    <property type="entry name" value="C-type_lectin-like/link_sf"/>
</dbReference>
<dbReference type="AlphaFoldDB" id="A0AAG5DDL6"/>
<dbReference type="InterPro" id="IPR016187">
    <property type="entry name" value="CTDL_fold"/>
</dbReference>
<organism evidence="6 7">
    <name type="scientific">Anopheles atroparvus</name>
    <name type="common">European mosquito</name>
    <dbReference type="NCBI Taxonomy" id="41427"/>
    <lineage>
        <taxon>Eukaryota</taxon>
        <taxon>Metazoa</taxon>
        <taxon>Ecdysozoa</taxon>
        <taxon>Arthropoda</taxon>
        <taxon>Hexapoda</taxon>
        <taxon>Insecta</taxon>
        <taxon>Pterygota</taxon>
        <taxon>Neoptera</taxon>
        <taxon>Endopterygota</taxon>
        <taxon>Diptera</taxon>
        <taxon>Nematocera</taxon>
        <taxon>Culicoidea</taxon>
        <taxon>Culicidae</taxon>
        <taxon>Anophelinae</taxon>
        <taxon>Anopheles</taxon>
    </lineage>
</organism>
<accession>A0AAG5DDL6</accession>
<proteinExistence type="predicted"/>
<dbReference type="CDD" id="cd00037">
    <property type="entry name" value="CLECT"/>
    <property type="match status" value="1"/>
</dbReference>
<feature type="compositionally biased region" description="Basic residues" evidence="3">
    <location>
        <begin position="436"/>
        <end position="450"/>
    </location>
</feature>
<dbReference type="GO" id="GO:0004252">
    <property type="term" value="F:serine-type endopeptidase activity"/>
    <property type="evidence" value="ECO:0007669"/>
    <property type="project" value="TreeGrafter"/>
</dbReference>
<dbReference type="Gene3D" id="3.10.100.10">
    <property type="entry name" value="Mannose-Binding Protein A, subunit A"/>
    <property type="match status" value="1"/>
</dbReference>
<dbReference type="PROSITE" id="PS01180">
    <property type="entry name" value="CUB"/>
    <property type="match status" value="1"/>
</dbReference>
<comment type="caution">
    <text evidence="2">Lacks conserved residue(s) required for the propagation of feature annotation.</text>
</comment>
<evidence type="ECO:0000313" key="6">
    <source>
        <dbReference type="EnsemblMetazoa" id="ENSAATROPP009246"/>
    </source>
</evidence>
<dbReference type="GO" id="GO:0005615">
    <property type="term" value="C:extracellular space"/>
    <property type="evidence" value="ECO:0007669"/>
    <property type="project" value="TreeGrafter"/>
</dbReference>
<feature type="compositionally biased region" description="Low complexity" evidence="3">
    <location>
        <begin position="457"/>
        <end position="468"/>
    </location>
</feature>
<dbReference type="SUPFAM" id="SSF49854">
    <property type="entry name" value="Spermadhesin, CUB domain"/>
    <property type="match status" value="1"/>
</dbReference>
<reference evidence="6" key="1">
    <citation type="submission" date="2024-04" db="UniProtKB">
        <authorList>
            <consortium name="EnsemblMetazoa"/>
        </authorList>
    </citation>
    <scope>IDENTIFICATION</scope>
    <source>
        <strain evidence="6">EBRO</strain>
    </source>
</reference>
<evidence type="ECO:0000259" key="4">
    <source>
        <dbReference type="PROSITE" id="PS01180"/>
    </source>
</evidence>
<feature type="region of interest" description="Disordered" evidence="3">
    <location>
        <begin position="105"/>
        <end position="149"/>
    </location>
</feature>
<keyword evidence="1" id="KW-1015">Disulfide bond</keyword>
<evidence type="ECO:0000256" key="1">
    <source>
        <dbReference type="ARBA" id="ARBA00023157"/>
    </source>
</evidence>
<dbReference type="InterPro" id="IPR035914">
    <property type="entry name" value="Sperma_CUB_dom_sf"/>
</dbReference>
<feature type="domain" description="C-type lectin" evidence="5">
    <location>
        <begin position="175"/>
        <end position="324"/>
    </location>
</feature>
<dbReference type="Pfam" id="PF00431">
    <property type="entry name" value="CUB"/>
    <property type="match status" value="1"/>
</dbReference>
<dbReference type="Proteomes" id="UP000075880">
    <property type="component" value="Unassembled WGS sequence"/>
</dbReference>
<evidence type="ECO:0000256" key="3">
    <source>
        <dbReference type="SAM" id="MobiDB-lite"/>
    </source>
</evidence>
<dbReference type="InterPro" id="IPR000859">
    <property type="entry name" value="CUB_dom"/>
</dbReference>
<dbReference type="Gene3D" id="2.60.120.290">
    <property type="entry name" value="Spermadhesin, CUB domain"/>
    <property type="match status" value="1"/>
</dbReference>